<dbReference type="AlphaFoldDB" id="A0AAN6M558"/>
<organism evidence="2 3">
    <name type="scientific">Pseudopithomyces chartarum</name>
    <dbReference type="NCBI Taxonomy" id="1892770"/>
    <lineage>
        <taxon>Eukaryota</taxon>
        <taxon>Fungi</taxon>
        <taxon>Dikarya</taxon>
        <taxon>Ascomycota</taxon>
        <taxon>Pezizomycotina</taxon>
        <taxon>Dothideomycetes</taxon>
        <taxon>Pleosporomycetidae</taxon>
        <taxon>Pleosporales</taxon>
        <taxon>Massarineae</taxon>
        <taxon>Didymosphaeriaceae</taxon>
        <taxon>Pseudopithomyces</taxon>
    </lineage>
</organism>
<keyword evidence="3" id="KW-1185">Reference proteome</keyword>
<reference evidence="2 3" key="1">
    <citation type="submission" date="2021-02" db="EMBL/GenBank/DDBJ databases">
        <title>Genome assembly of Pseudopithomyces chartarum.</title>
        <authorList>
            <person name="Jauregui R."/>
            <person name="Singh J."/>
            <person name="Voisey C."/>
        </authorList>
    </citation>
    <scope>NUCLEOTIDE SEQUENCE [LARGE SCALE GENOMIC DNA]</scope>
    <source>
        <strain evidence="2 3">AGR01</strain>
    </source>
</reference>
<sequence length="396" mass="44583">MRFTTRLHVCVAAAFVLVLYFSWRAPSSLGENWQRAWRHGSRRIVVFGDDWSDTGEYRMSPPPKTSTRDRIAAKGDVWVETLCKELTCDFVDNFARSIPDNVDVDAVGSMVDSGVFAHVTSDYGNETLAVFDFKTQVQQFIEFDKKRWRFPGRHAGDEQTTYTVLFGLWDLLQYSTLDKDAAVHAIDCSVRELIHNLNLLADHVGTPKVVVPNLMDVTFLPRFSGRKEGSAANFAMKQHQSVFLWTYWNTVLSHEASKWERGDLFVPNVHDIVMGEVRAKQMHSGKVTDSKGLGKQKPLFQEVEEPCLVQVTDANAESLQTAAQTCTDPSAHLFWDDIHLNGPAHELIGMEAARLIRTNQTVNSDARQRSMEKSAADQKKGGPNGANFELKFPPGY</sequence>
<evidence type="ECO:0000313" key="2">
    <source>
        <dbReference type="EMBL" id="KAK3215097.1"/>
    </source>
</evidence>
<evidence type="ECO:0000313" key="3">
    <source>
        <dbReference type="Proteomes" id="UP001280581"/>
    </source>
</evidence>
<dbReference type="Gene3D" id="3.40.50.1110">
    <property type="entry name" value="SGNH hydrolase"/>
    <property type="match status" value="1"/>
</dbReference>
<evidence type="ECO:0000256" key="1">
    <source>
        <dbReference type="SAM" id="MobiDB-lite"/>
    </source>
</evidence>
<dbReference type="InterPro" id="IPR036514">
    <property type="entry name" value="SGNH_hydro_sf"/>
</dbReference>
<feature type="compositionally biased region" description="Basic and acidic residues" evidence="1">
    <location>
        <begin position="366"/>
        <end position="380"/>
    </location>
</feature>
<feature type="region of interest" description="Disordered" evidence="1">
    <location>
        <begin position="363"/>
        <end position="396"/>
    </location>
</feature>
<gene>
    <name evidence="2" type="ORF">GRF29_19g2192400</name>
</gene>
<proteinExistence type="predicted"/>
<dbReference type="EMBL" id="WVTA01000003">
    <property type="protein sequence ID" value="KAK3215097.1"/>
    <property type="molecule type" value="Genomic_DNA"/>
</dbReference>
<accession>A0AAN6M558</accession>
<protein>
    <submittedName>
        <fullName evidence="2">Uncharacterized protein</fullName>
    </submittedName>
</protein>
<name>A0AAN6M558_9PLEO</name>
<dbReference type="Proteomes" id="UP001280581">
    <property type="component" value="Unassembled WGS sequence"/>
</dbReference>
<comment type="caution">
    <text evidence="2">The sequence shown here is derived from an EMBL/GenBank/DDBJ whole genome shotgun (WGS) entry which is preliminary data.</text>
</comment>